<evidence type="ECO:0000256" key="11">
    <source>
        <dbReference type="ARBA" id="ARBA00022833"/>
    </source>
</evidence>
<evidence type="ECO:0000313" key="17">
    <source>
        <dbReference type="Proteomes" id="UP000019116"/>
    </source>
</evidence>
<dbReference type="EnsemblPlants" id="TraesCS2B02G524900.1">
    <property type="protein sequence ID" value="TraesCS2B02G524900.1"/>
    <property type="gene ID" value="TraesCS2B02G524900"/>
</dbReference>
<organism evidence="16">
    <name type="scientific">Triticum aestivum</name>
    <name type="common">Wheat</name>
    <dbReference type="NCBI Taxonomy" id="4565"/>
    <lineage>
        <taxon>Eukaryota</taxon>
        <taxon>Viridiplantae</taxon>
        <taxon>Streptophyta</taxon>
        <taxon>Embryophyta</taxon>
        <taxon>Tracheophyta</taxon>
        <taxon>Spermatophyta</taxon>
        <taxon>Magnoliopsida</taxon>
        <taxon>Liliopsida</taxon>
        <taxon>Poales</taxon>
        <taxon>Poaceae</taxon>
        <taxon>BOP clade</taxon>
        <taxon>Pooideae</taxon>
        <taxon>Triticodae</taxon>
        <taxon>Triticeae</taxon>
        <taxon>Triticinae</taxon>
        <taxon>Triticum</taxon>
    </lineage>
</organism>
<feature type="domain" description="RWD" evidence="14">
    <location>
        <begin position="1"/>
        <end position="139"/>
    </location>
</feature>
<comment type="cofactor">
    <cofactor evidence="2">
        <name>Zn(2+)</name>
        <dbReference type="ChEBI" id="CHEBI:29105"/>
    </cofactor>
</comment>
<dbReference type="InterPro" id="IPR044066">
    <property type="entry name" value="TRIAD_supradom"/>
</dbReference>
<dbReference type="Gene3D" id="3.30.40.10">
    <property type="entry name" value="Zinc/RING finger domain, C3HC4 (zinc finger)"/>
    <property type="match status" value="1"/>
</dbReference>
<keyword evidence="8" id="KW-0677">Repeat</keyword>
<proteinExistence type="inferred from homology"/>
<reference evidence="16" key="1">
    <citation type="submission" date="2018-08" db="EMBL/GenBank/DDBJ databases">
        <authorList>
            <person name="Rossello M."/>
        </authorList>
    </citation>
    <scope>NUCLEOTIDE SEQUENCE [LARGE SCALE GENOMIC DNA]</scope>
    <source>
        <strain evidence="16">cv. Chinese Spring</strain>
    </source>
</reference>
<keyword evidence="11" id="KW-0862">Zinc</keyword>
<dbReference type="InterPro" id="IPR001841">
    <property type="entry name" value="Znf_RING"/>
</dbReference>
<reference evidence="16" key="2">
    <citation type="submission" date="2018-10" db="UniProtKB">
        <authorList>
            <consortium name="EnsemblPlants"/>
        </authorList>
    </citation>
    <scope>IDENTIFICATION</scope>
</reference>
<dbReference type="GO" id="GO:0031624">
    <property type="term" value="F:ubiquitin conjugating enzyme binding"/>
    <property type="evidence" value="ECO:0000318"/>
    <property type="project" value="GO_Central"/>
</dbReference>
<dbReference type="GO" id="GO:0006511">
    <property type="term" value="P:ubiquitin-dependent protein catabolic process"/>
    <property type="evidence" value="ECO:0000318"/>
    <property type="project" value="GO_Central"/>
</dbReference>
<dbReference type="PANTHER" id="PTHR11685">
    <property type="entry name" value="RBR FAMILY RING FINGER AND IBR DOMAIN-CONTAINING"/>
    <property type="match status" value="1"/>
</dbReference>
<dbReference type="CDD" id="cd23821">
    <property type="entry name" value="RWD_IMPACT"/>
    <property type="match status" value="1"/>
</dbReference>
<keyword evidence="7" id="KW-0479">Metal-binding</keyword>
<evidence type="ECO:0000313" key="16">
    <source>
        <dbReference type="EnsemblPlants" id="TraesCS2B02G524900.1"/>
    </source>
</evidence>
<evidence type="ECO:0000256" key="12">
    <source>
        <dbReference type="PROSITE-ProRule" id="PRU00175"/>
    </source>
</evidence>
<evidence type="ECO:0000259" key="14">
    <source>
        <dbReference type="PROSITE" id="PS50908"/>
    </source>
</evidence>
<dbReference type="FunFam" id="3.30.40.10:FF:000358">
    <property type="entry name" value="RBR-type E3 ubiquitin transferase"/>
    <property type="match status" value="1"/>
</dbReference>
<dbReference type="GO" id="GO:0016567">
    <property type="term" value="P:protein ubiquitination"/>
    <property type="evidence" value="ECO:0007669"/>
    <property type="project" value="InterPro"/>
</dbReference>
<dbReference type="InterPro" id="IPR016135">
    <property type="entry name" value="UBQ-conjugating_enzyme/RWD"/>
</dbReference>
<evidence type="ECO:0000256" key="2">
    <source>
        <dbReference type="ARBA" id="ARBA00001947"/>
    </source>
</evidence>
<dbReference type="Gene3D" id="3.10.110.10">
    <property type="entry name" value="Ubiquitin Conjugating Enzyme"/>
    <property type="match status" value="1"/>
</dbReference>
<dbReference type="GO" id="GO:0061630">
    <property type="term" value="F:ubiquitin protein ligase activity"/>
    <property type="evidence" value="ECO:0000318"/>
    <property type="project" value="GO_Central"/>
</dbReference>
<dbReference type="InterPro" id="IPR017907">
    <property type="entry name" value="Znf_RING_CS"/>
</dbReference>
<dbReference type="Pfam" id="PF05773">
    <property type="entry name" value="RWD"/>
    <property type="match status" value="1"/>
</dbReference>
<dbReference type="SMART" id="SM00184">
    <property type="entry name" value="RING"/>
    <property type="match status" value="2"/>
</dbReference>
<dbReference type="GO" id="GO:0005737">
    <property type="term" value="C:cytoplasm"/>
    <property type="evidence" value="ECO:0000318"/>
    <property type="project" value="GO_Central"/>
</dbReference>
<dbReference type="AlphaFoldDB" id="A0A3B6CEC3"/>
<evidence type="ECO:0000256" key="1">
    <source>
        <dbReference type="ARBA" id="ARBA00001798"/>
    </source>
</evidence>
<dbReference type="EC" id="2.3.2.31" evidence="5"/>
<dbReference type="InterPro" id="IPR031127">
    <property type="entry name" value="E3_UB_ligase_RBR"/>
</dbReference>
<evidence type="ECO:0000256" key="8">
    <source>
        <dbReference type="ARBA" id="ARBA00022737"/>
    </source>
</evidence>
<evidence type="ECO:0000256" key="7">
    <source>
        <dbReference type="ARBA" id="ARBA00022723"/>
    </source>
</evidence>
<evidence type="ECO:0000256" key="6">
    <source>
        <dbReference type="ARBA" id="ARBA00022679"/>
    </source>
</evidence>
<dbReference type="GO" id="GO:0000151">
    <property type="term" value="C:ubiquitin ligase complex"/>
    <property type="evidence" value="ECO:0000318"/>
    <property type="project" value="GO_Central"/>
</dbReference>
<keyword evidence="9 12" id="KW-0863">Zinc-finger</keyword>
<evidence type="ECO:0000256" key="5">
    <source>
        <dbReference type="ARBA" id="ARBA00012251"/>
    </source>
</evidence>
<accession>A0A3B6CEC3</accession>
<evidence type="ECO:0000256" key="4">
    <source>
        <dbReference type="ARBA" id="ARBA00005884"/>
    </source>
</evidence>
<dbReference type="PROSITE" id="PS50908">
    <property type="entry name" value="RWD"/>
    <property type="match status" value="1"/>
</dbReference>
<evidence type="ECO:0000259" key="15">
    <source>
        <dbReference type="PROSITE" id="PS51873"/>
    </source>
</evidence>
<keyword evidence="10" id="KW-0833">Ubl conjugation pathway</keyword>
<dbReference type="InterPro" id="IPR002867">
    <property type="entry name" value="IBR_dom"/>
</dbReference>
<comment type="catalytic activity">
    <reaction evidence="1">
        <text>[E2 ubiquitin-conjugating enzyme]-S-ubiquitinyl-L-cysteine + [acceptor protein]-L-lysine = [E2 ubiquitin-conjugating enzyme]-L-cysteine + [acceptor protein]-N(6)-ubiquitinyl-L-lysine.</text>
        <dbReference type="EC" id="2.3.2.31"/>
    </reaction>
</comment>
<dbReference type="SMART" id="SM00647">
    <property type="entry name" value="IBR"/>
    <property type="match status" value="2"/>
</dbReference>
<dbReference type="SUPFAM" id="SSF57850">
    <property type="entry name" value="RING/U-box"/>
    <property type="match status" value="3"/>
</dbReference>
<dbReference type="GO" id="GO:0008270">
    <property type="term" value="F:zinc ion binding"/>
    <property type="evidence" value="ECO:0007669"/>
    <property type="project" value="UniProtKB-KW"/>
</dbReference>
<dbReference type="CDD" id="cd20341">
    <property type="entry name" value="BRcat_RBR_RNF14"/>
    <property type="match status" value="1"/>
</dbReference>
<dbReference type="InterPro" id="IPR006575">
    <property type="entry name" value="RWD_dom"/>
</dbReference>
<name>A0A3B6CEC3_WHEAT</name>
<dbReference type="Gramene" id="TraesNOR2B03G01056830.1">
    <property type="protein sequence ID" value="TraesNOR2B03G01056830.1"/>
    <property type="gene ID" value="TraesNOR2B03G01056830"/>
</dbReference>
<dbReference type="Pfam" id="PF01485">
    <property type="entry name" value="IBR"/>
    <property type="match status" value="2"/>
</dbReference>
<evidence type="ECO:0000256" key="10">
    <source>
        <dbReference type="ARBA" id="ARBA00022786"/>
    </source>
</evidence>
<dbReference type="SMART" id="SM00591">
    <property type="entry name" value="RWD"/>
    <property type="match status" value="1"/>
</dbReference>
<dbReference type="PROSITE" id="PS51873">
    <property type="entry name" value="TRIAD"/>
    <property type="match status" value="1"/>
</dbReference>
<dbReference type="Proteomes" id="UP000019116">
    <property type="component" value="Chromosome 2B"/>
</dbReference>
<dbReference type="InterPro" id="IPR013083">
    <property type="entry name" value="Znf_RING/FYVE/PHD"/>
</dbReference>
<comment type="similarity">
    <text evidence="4">Belongs to the RBR family. Ariadne subfamily.</text>
</comment>
<comment type="function">
    <text evidence="3">Might act as an E3 ubiquitin-protein ligase, or as part of E3 complex, which accepts ubiquitin from specific E2 ubiquitin-conjugating enzymes and then transfers it to substrates.</text>
</comment>
<dbReference type="STRING" id="4565.A0A3B6CEC3"/>
<evidence type="ECO:0000256" key="3">
    <source>
        <dbReference type="ARBA" id="ARBA00003976"/>
    </source>
</evidence>
<evidence type="ECO:0000256" key="9">
    <source>
        <dbReference type="ARBA" id="ARBA00022771"/>
    </source>
</evidence>
<keyword evidence="6" id="KW-0808">Transferase</keyword>
<evidence type="ECO:0000259" key="13">
    <source>
        <dbReference type="PROSITE" id="PS50089"/>
    </source>
</evidence>
<dbReference type="SUPFAM" id="SSF54495">
    <property type="entry name" value="UBC-like"/>
    <property type="match status" value="1"/>
</dbReference>
<dbReference type="Gramene" id="TraesCS2B02G524900.1">
    <property type="protein sequence ID" value="TraesCS2B02G524900.1"/>
    <property type="gene ID" value="TraesCS2B02G524900"/>
</dbReference>
<dbReference type="Gene3D" id="1.20.120.1750">
    <property type="match status" value="1"/>
</dbReference>
<feature type="domain" description="RING-type" evidence="15">
    <location>
        <begin position="190"/>
        <end position="409"/>
    </location>
</feature>
<dbReference type="PROSITE" id="PS50089">
    <property type="entry name" value="ZF_RING_2"/>
    <property type="match status" value="1"/>
</dbReference>
<keyword evidence="17" id="KW-1185">Reference proteome</keyword>
<protein>
    <recommendedName>
        <fullName evidence="5">RBR-type E3 ubiquitin transferase</fullName>
        <ecNumber evidence="5">2.3.2.31</ecNumber>
    </recommendedName>
</protein>
<feature type="domain" description="RING-type" evidence="13">
    <location>
        <begin position="194"/>
        <end position="239"/>
    </location>
</feature>
<dbReference type="PROSITE" id="PS00518">
    <property type="entry name" value="ZF_RING_1"/>
    <property type="match status" value="1"/>
</dbReference>
<dbReference type="OrthoDB" id="665552at2759"/>
<dbReference type="OMA" id="MACLADE"/>
<sequence length="469" mass="53270">MALEAIYGDDLVEFGKKGGLHCFQIYIHYDLHHGAQVCAKFSSADGECPHDGTEDDGDEPEEYSCTCNLDYLPPLVLTCLLPQSYPRKDPPYFTVTAKWMDGSQVCQICEMLDDIWAQLPGQEVVYQWVEWTRSSSLSHLWIDGKIILGPGSPAHKSDNRAISRGLPLNYVIPSMLSYSSKKRRKAFLDDLHMCLICLTESNGSNFIQLPCQHLFCATCMETFCRIHVKEGTVFQLVCPGTKCNASIPPYLLKNLLREEEFERWDRLLLDKALGSMSDVVYCPRCSMACLADEDKNAQCQSCFFTFCSACKDPRHLGRQCLTPEQKLKASGKLTVREMVQEMLMIRSLYNDARACPNCRMVISRSEGCNMMYCVNCGKSFCFRCGEAMTASNYNHFSKCGLFAPQKNDYNTNDLEKRLKELETAERVAQMHPLGSTIECPKCRQKIFKVRRPVLFNLQHGMNLQGMTNF</sequence>
<dbReference type="Gramene" id="TraesCS2B03G1315200.1">
    <property type="protein sequence ID" value="TraesCS2B03G1315200.1.CDS"/>
    <property type="gene ID" value="TraesCS2B03G1315200"/>
</dbReference>